<evidence type="ECO:0000313" key="2">
    <source>
        <dbReference type="Proteomes" id="UP001497644"/>
    </source>
</evidence>
<protein>
    <submittedName>
        <fullName evidence="1">Uncharacterized protein</fullName>
    </submittedName>
</protein>
<gene>
    <name evidence="1" type="ORF">LPLAT_LOCUS4645</name>
</gene>
<keyword evidence="2" id="KW-1185">Reference proteome</keyword>
<organism evidence="1 2">
    <name type="scientific">Lasius platythorax</name>
    <dbReference type="NCBI Taxonomy" id="488582"/>
    <lineage>
        <taxon>Eukaryota</taxon>
        <taxon>Metazoa</taxon>
        <taxon>Ecdysozoa</taxon>
        <taxon>Arthropoda</taxon>
        <taxon>Hexapoda</taxon>
        <taxon>Insecta</taxon>
        <taxon>Pterygota</taxon>
        <taxon>Neoptera</taxon>
        <taxon>Endopterygota</taxon>
        <taxon>Hymenoptera</taxon>
        <taxon>Apocrita</taxon>
        <taxon>Aculeata</taxon>
        <taxon>Formicoidea</taxon>
        <taxon>Formicidae</taxon>
        <taxon>Formicinae</taxon>
        <taxon>Lasius</taxon>
        <taxon>Lasius</taxon>
    </lineage>
</organism>
<evidence type="ECO:0000313" key="1">
    <source>
        <dbReference type="EMBL" id="CAL1678861.1"/>
    </source>
</evidence>
<dbReference type="Proteomes" id="UP001497644">
    <property type="component" value="Chromosome 15"/>
</dbReference>
<reference evidence="1" key="1">
    <citation type="submission" date="2024-04" db="EMBL/GenBank/DDBJ databases">
        <authorList>
            <consortium name="Molecular Ecology Group"/>
        </authorList>
    </citation>
    <scope>NUCLEOTIDE SEQUENCE</scope>
</reference>
<name>A0AAV2NFA6_9HYME</name>
<accession>A0AAV2NFA6</accession>
<dbReference type="AlphaFoldDB" id="A0AAV2NFA6"/>
<sequence>MAVINKKFAVVKFLSDCTYSEIPTAWLMTDDDDYEQCWWPPRTANSKLLKANCASPNYDTWIKYDVDIIKYCTSLESARKSAADATYYN</sequence>
<proteinExistence type="predicted"/>
<dbReference type="EMBL" id="OZ034838">
    <property type="protein sequence ID" value="CAL1678861.1"/>
    <property type="molecule type" value="Genomic_DNA"/>
</dbReference>